<evidence type="ECO:0000313" key="3">
    <source>
        <dbReference type="EMBL" id="CAE7502435.1"/>
    </source>
</evidence>
<dbReference type="Pfam" id="PF00022">
    <property type="entry name" value="Actin"/>
    <property type="match status" value="1"/>
</dbReference>
<protein>
    <submittedName>
        <fullName evidence="3">ARP3 protein</fullName>
    </submittedName>
</protein>
<comment type="caution">
    <text evidence="3">The sequence shown here is derived from an EMBL/GenBank/DDBJ whole genome shotgun (WGS) entry which is preliminary data.</text>
</comment>
<evidence type="ECO:0000313" key="4">
    <source>
        <dbReference type="Proteomes" id="UP000604046"/>
    </source>
</evidence>
<reference evidence="3" key="1">
    <citation type="submission" date="2021-02" db="EMBL/GenBank/DDBJ databases">
        <authorList>
            <person name="Dougan E. K."/>
            <person name="Rhodes N."/>
            <person name="Thang M."/>
            <person name="Chan C."/>
        </authorList>
    </citation>
    <scope>NUCLEOTIDE SEQUENCE</scope>
</reference>
<dbReference type="Gene3D" id="3.90.640.10">
    <property type="entry name" value="Actin, Chain A, domain 4"/>
    <property type="match status" value="1"/>
</dbReference>
<dbReference type="SUPFAM" id="SSF53067">
    <property type="entry name" value="Actin-like ATPase domain"/>
    <property type="match status" value="1"/>
</dbReference>
<name>A0A812SYZ1_9DINO</name>
<dbReference type="EMBL" id="CAJNDS010002505">
    <property type="protein sequence ID" value="CAE7502435.1"/>
    <property type="molecule type" value="Genomic_DNA"/>
</dbReference>
<dbReference type="InterPro" id="IPR043129">
    <property type="entry name" value="ATPase_NBD"/>
</dbReference>
<dbReference type="SMART" id="SM00268">
    <property type="entry name" value="ACTIN"/>
    <property type="match status" value="1"/>
</dbReference>
<dbReference type="AlphaFoldDB" id="A0A812SYZ1"/>
<organism evidence="3 4">
    <name type="scientific">Symbiodinium natans</name>
    <dbReference type="NCBI Taxonomy" id="878477"/>
    <lineage>
        <taxon>Eukaryota</taxon>
        <taxon>Sar</taxon>
        <taxon>Alveolata</taxon>
        <taxon>Dinophyceae</taxon>
        <taxon>Suessiales</taxon>
        <taxon>Symbiodiniaceae</taxon>
        <taxon>Symbiodinium</taxon>
    </lineage>
</organism>
<comment type="similarity">
    <text evidence="2">Belongs to the actin family.</text>
</comment>
<dbReference type="Proteomes" id="UP000604046">
    <property type="component" value="Unassembled WGS sequence"/>
</dbReference>
<gene>
    <name evidence="3" type="primary">ARP3</name>
    <name evidence="3" type="ORF">SNAT2548_LOCUS28140</name>
</gene>
<evidence type="ECO:0000256" key="2">
    <source>
        <dbReference type="RuleBase" id="RU000487"/>
    </source>
</evidence>
<comment type="catalytic activity">
    <reaction evidence="1">
        <text>ATP + H2O = ADP + phosphate + H(+)</text>
        <dbReference type="Rhea" id="RHEA:13065"/>
        <dbReference type="ChEBI" id="CHEBI:15377"/>
        <dbReference type="ChEBI" id="CHEBI:15378"/>
        <dbReference type="ChEBI" id="CHEBI:30616"/>
        <dbReference type="ChEBI" id="CHEBI:43474"/>
        <dbReference type="ChEBI" id="CHEBI:456216"/>
    </reaction>
</comment>
<dbReference type="OrthoDB" id="421448at2759"/>
<sequence>MDAARQIKEKHAYLCKDVVEEYQKFDQDSRRFKSLQGHFPKTKQDWKIQIGYERFLAPEIFFHPEIFVDGMTTPLPQVVDECISQCPIDYRRRLYSNIVLSGGSTAFQNFKERLQKDVQHLVDERLQKAELSTGRRPQDIEVLVHGSKKRAQQRYAAWLGGSLLAQEAIFSKMVKTKREYEEVGPACMRSSPVVMG</sequence>
<evidence type="ECO:0000256" key="1">
    <source>
        <dbReference type="ARBA" id="ARBA00049360"/>
    </source>
</evidence>
<keyword evidence="4" id="KW-1185">Reference proteome</keyword>
<dbReference type="InterPro" id="IPR004000">
    <property type="entry name" value="Actin"/>
</dbReference>
<dbReference type="Gene3D" id="3.30.420.40">
    <property type="match status" value="2"/>
</dbReference>
<accession>A0A812SYZ1</accession>
<dbReference type="PANTHER" id="PTHR11937">
    <property type="entry name" value="ACTIN"/>
    <property type="match status" value="1"/>
</dbReference>
<proteinExistence type="inferred from homology"/>